<dbReference type="EMBL" id="FQUS01000022">
    <property type="protein sequence ID" value="SHG24188.1"/>
    <property type="molecule type" value="Genomic_DNA"/>
</dbReference>
<dbReference type="InterPro" id="IPR003718">
    <property type="entry name" value="OsmC/Ohr_fam"/>
</dbReference>
<evidence type="ECO:0000313" key="1">
    <source>
        <dbReference type="EMBL" id="SHG24188.1"/>
    </source>
</evidence>
<dbReference type="InterPro" id="IPR015946">
    <property type="entry name" value="KH_dom-like_a/b"/>
</dbReference>
<dbReference type="Pfam" id="PF02566">
    <property type="entry name" value="OsmC"/>
    <property type="match status" value="1"/>
</dbReference>
<dbReference type="SUPFAM" id="SSF82784">
    <property type="entry name" value="OsmC-like"/>
    <property type="match status" value="1"/>
</dbReference>
<dbReference type="PANTHER" id="PTHR34352:SF1">
    <property type="entry name" value="PROTEIN YHFA"/>
    <property type="match status" value="1"/>
</dbReference>
<name>A0A1M5I729_9BACT</name>
<keyword evidence="2" id="KW-1185">Reference proteome</keyword>
<sequence length="139" mass="15341">MKITIDQLEGTHMEAANEEGGRIRMDGSRKVGGLEGGMSPMQLLLAGAGGCSAIDIIGILEKQKQELQDLEVVVDGDRQKTGTYSEFKTIHMHYIFTGDLDQRKVERAISLSLNKYCSVSKTLEKTSEITHSFEINPPQ</sequence>
<proteinExistence type="predicted"/>
<dbReference type="RefSeq" id="WP_073067297.1">
    <property type="nucleotide sequence ID" value="NZ_FQUS01000022.1"/>
</dbReference>
<reference evidence="1 2" key="1">
    <citation type="submission" date="2016-11" db="EMBL/GenBank/DDBJ databases">
        <authorList>
            <person name="Jaros S."/>
            <person name="Januszkiewicz K."/>
            <person name="Wedrychowicz H."/>
        </authorList>
    </citation>
    <scope>NUCLEOTIDE SEQUENCE [LARGE SCALE GENOMIC DNA]</scope>
    <source>
        <strain evidence="1 2">DSM 21986</strain>
    </source>
</reference>
<dbReference type="Proteomes" id="UP000184041">
    <property type="component" value="Unassembled WGS sequence"/>
</dbReference>
<protein>
    <submittedName>
        <fullName evidence="1">Putative redox protein</fullName>
    </submittedName>
</protein>
<dbReference type="AlphaFoldDB" id="A0A1M5I729"/>
<gene>
    <name evidence="1" type="ORF">SAMN05443144_12255</name>
</gene>
<dbReference type="STRING" id="1194090.SAMN05443144_12255"/>
<dbReference type="InterPro" id="IPR036102">
    <property type="entry name" value="OsmC/Ohrsf"/>
</dbReference>
<dbReference type="OrthoDB" id="9804010at2"/>
<accession>A0A1M5I729</accession>
<evidence type="ECO:0000313" key="2">
    <source>
        <dbReference type="Proteomes" id="UP000184041"/>
    </source>
</evidence>
<organism evidence="1 2">
    <name type="scientific">Fodinibius roseus</name>
    <dbReference type="NCBI Taxonomy" id="1194090"/>
    <lineage>
        <taxon>Bacteria</taxon>
        <taxon>Pseudomonadati</taxon>
        <taxon>Balneolota</taxon>
        <taxon>Balneolia</taxon>
        <taxon>Balneolales</taxon>
        <taxon>Balneolaceae</taxon>
        <taxon>Fodinibius</taxon>
    </lineage>
</organism>
<dbReference type="Gene3D" id="3.30.300.20">
    <property type="match status" value="1"/>
</dbReference>
<dbReference type="PANTHER" id="PTHR34352">
    <property type="entry name" value="PROTEIN YHFA"/>
    <property type="match status" value="1"/>
</dbReference>